<name>A0A6J4QMC3_9PSEU</name>
<gene>
    <name evidence="1" type="ORF">AVDCRST_MAG66-4681</name>
</gene>
<reference evidence="1" key="1">
    <citation type="submission" date="2020-02" db="EMBL/GenBank/DDBJ databases">
        <authorList>
            <person name="Meier V. D."/>
        </authorList>
    </citation>
    <scope>NUCLEOTIDE SEQUENCE</scope>
    <source>
        <strain evidence="1">AVDCRST_MAG66</strain>
    </source>
</reference>
<organism evidence="1">
    <name type="scientific">uncultured Pseudonocardia sp</name>
    <dbReference type="NCBI Taxonomy" id="211455"/>
    <lineage>
        <taxon>Bacteria</taxon>
        <taxon>Bacillati</taxon>
        <taxon>Actinomycetota</taxon>
        <taxon>Actinomycetes</taxon>
        <taxon>Pseudonocardiales</taxon>
        <taxon>Pseudonocardiaceae</taxon>
        <taxon>Pseudonocardia</taxon>
        <taxon>environmental samples</taxon>
    </lineage>
</organism>
<sequence length="39" mass="4345">MPSLAVVARDLGHVLNLQYADVPEAQEYLEQLRAIPRPA</sequence>
<evidence type="ECO:0000313" key="1">
    <source>
        <dbReference type="EMBL" id="CAA9448720.1"/>
    </source>
</evidence>
<dbReference type="EMBL" id="CADCUS010000628">
    <property type="protein sequence ID" value="CAA9448720.1"/>
    <property type="molecule type" value="Genomic_DNA"/>
</dbReference>
<proteinExistence type="predicted"/>
<accession>A0A6J4QMC3</accession>
<dbReference type="AlphaFoldDB" id="A0A6J4QMC3"/>
<protein>
    <submittedName>
        <fullName evidence="1">Uncharacterized protein</fullName>
    </submittedName>
</protein>